<proteinExistence type="predicted"/>
<organism evidence="1 2">
    <name type="scientific">Fulvivirga imtechensis AK7</name>
    <dbReference type="NCBI Taxonomy" id="1237149"/>
    <lineage>
        <taxon>Bacteria</taxon>
        <taxon>Pseudomonadati</taxon>
        <taxon>Bacteroidota</taxon>
        <taxon>Cytophagia</taxon>
        <taxon>Cytophagales</taxon>
        <taxon>Fulvivirgaceae</taxon>
        <taxon>Fulvivirga</taxon>
    </lineage>
</organism>
<dbReference type="OrthoDB" id="1114455at2"/>
<evidence type="ECO:0000313" key="1">
    <source>
        <dbReference type="EMBL" id="ELR70633.1"/>
    </source>
</evidence>
<accession>L8JQZ1</accession>
<dbReference type="InterPro" id="IPR019861">
    <property type="entry name" value="PorP/SprF_Bacteroidetes"/>
</dbReference>
<evidence type="ECO:0008006" key="3">
    <source>
        <dbReference type="Google" id="ProtNLM"/>
    </source>
</evidence>
<evidence type="ECO:0000313" key="2">
    <source>
        <dbReference type="Proteomes" id="UP000011135"/>
    </source>
</evidence>
<dbReference type="AlphaFoldDB" id="L8JQZ1"/>
<dbReference type="RefSeq" id="WP_009580997.1">
    <property type="nucleotide sequence ID" value="NZ_AMZN01000051.1"/>
</dbReference>
<name>L8JQZ1_9BACT</name>
<dbReference type="Proteomes" id="UP000011135">
    <property type="component" value="Unassembled WGS sequence"/>
</dbReference>
<gene>
    <name evidence="1" type="ORF">C900_03614</name>
</gene>
<comment type="caution">
    <text evidence="1">The sequence shown here is derived from an EMBL/GenBank/DDBJ whole genome shotgun (WGS) entry which is preliminary data.</text>
</comment>
<dbReference type="Pfam" id="PF11751">
    <property type="entry name" value="PorP_SprF"/>
    <property type="match status" value="1"/>
</dbReference>
<sequence>MKNITKYIPIILALLMTYDLSAQQQRPVQSLYMFDQLLINPAYAGSQVQLSATAIYRNQWVNLEGAPKTLTTSLQSSLLRGKMGVGLVLAKDVIGVHEDFSLFASYSYRIKMKSTGGTLSMGLQAGFNSIQSDFTKTTVPSVGQGGSGTPGTSDPFYRATNALNPNFGGGFFYTNKAFYLGLSAPVLLNNEIIQDTELALETIKNTRTYFVSIGNTFPMSKDFKVIGSTLLRFQEGAPFSFDVNANGVFKETVGLGISYRLVEGFVYLFELKINENFHVGYAYDMTTSGLGRVSNGSHEFLLNYRIKIPSLHKGLECPSYF</sequence>
<dbReference type="eggNOG" id="COG3064">
    <property type="taxonomic scope" value="Bacteria"/>
</dbReference>
<dbReference type="NCBIfam" id="TIGR03519">
    <property type="entry name" value="T9SS_PorP_fam"/>
    <property type="match status" value="1"/>
</dbReference>
<protein>
    <recommendedName>
        <fullName evidence="3">Bacteroidetes-specific membrane protein</fullName>
    </recommendedName>
</protein>
<dbReference type="EMBL" id="AMZN01000051">
    <property type="protein sequence ID" value="ELR70633.1"/>
    <property type="molecule type" value="Genomic_DNA"/>
</dbReference>
<dbReference type="STRING" id="1237149.C900_03614"/>
<reference evidence="1 2" key="1">
    <citation type="submission" date="2012-12" db="EMBL/GenBank/DDBJ databases">
        <title>Genome assembly of Fulvivirga imtechensis AK7.</title>
        <authorList>
            <person name="Nupur N."/>
            <person name="Khatri I."/>
            <person name="Kumar R."/>
            <person name="Subramanian S."/>
            <person name="Pinnaka A."/>
        </authorList>
    </citation>
    <scope>NUCLEOTIDE SEQUENCE [LARGE SCALE GENOMIC DNA]</scope>
    <source>
        <strain evidence="1 2">AK7</strain>
    </source>
</reference>
<keyword evidence="2" id="KW-1185">Reference proteome</keyword>